<reference evidence="8" key="1">
    <citation type="submission" date="2011-07" db="EMBL/GenBank/DDBJ databases">
        <authorList>
            <consortium name="Caenorhabditis brenneri Sequencing and Analysis Consortium"/>
            <person name="Wilson R.K."/>
        </authorList>
    </citation>
    <scope>NUCLEOTIDE SEQUENCE [LARGE SCALE GENOMIC DNA]</scope>
    <source>
        <strain evidence="8">PB2801</strain>
    </source>
</reference>
<dbReference type="GO" id="GO:0045087">
    <property type="term" value="P:innate immune response"/>
    <property type="evidence" value="ECO:0007669"/>
    <property type="project" value="TreeGrafter"/>
</dbReference>
<evidence type="ECO:0000256" key="2">
    <source>
        <dbReference type="ARBA" id="ARBA00022833"/>
    </source>
</evidence>
<organism evidence="8">
    <name type="scientific">Caenorhabditis brenneri</name>
    <name type="common">Nematode worm</name>
    <dbReference type="NCBI Taxonomy" id="135651"/>
    <lineage>
        <taxon>Eukaryota</taxon>
        <taxon>Metazoa</taxon>
        <taxon>Ecdysozoa</taxon>
        <taxon>Nematoda</taxon>
        <taxon>Chromadorea</taxon>
        <taxon>Rhabditida</taxon>
        <taxon>Rhabditina</taxon>
        <taxon>Rhabditomorpha</taxon>
        <taxon>Rhabditoidea</taxon>
        <taxon>Rhabditidae</taxon>
        <taxon>Peloderinae</taxon>
        <taxon>Caenorhabditis</taxon>
    </lineage>
</organism>
<protein>
    <recommendedName>
        <fullName evidence="6">RING-type domain-containing protein</fullName>
    </recommendedName>
</protein>
<sequence>MPTCCHLQQDITGTAFKKILLKFIPHQFIKNVNLSELGFDNPEKLTDGGEGLLQKLMNKAADDIRLYGTAKKLATGLQQYQFFTSSHKYFGMDITEEYTYQARIYRNQKKEPFICKQDALVLLQSVHSKTFPEPTHLVRSIIMIYFKSCEEKLNGRLEFIRYNEPFFITFLSRSKEAIAYEEGQLKAIRTLPPVDEIFYEWKELLPGMSEKHNNAVLDALKTHFKQFPVEGPGSSYSNVQIYWTSVYRCIQHLMMLKKKIASWPELLLPNRSPIVEIERDFAHFIPKIHFLAVRIDDPSTNPPKPIMTQSGSFCVYGRLGSFYILMYLCLVLKVFQKVGREKWHMLIEYLVWHTEEFPEKMLEHFMTMEKYEAALQYTIEYFKELESVEDKYTVRDWNKEYTLSDLRSDLKSMGLVDLLPGVERQAAIIHEETKKMNKLDKLKSSEMFGVIGVCQWPSIVELRSLLEEEQIELTSPSIVPPISESSSKESKDNSRKVSKEKKPEKGTESTDKMIGLKMQLTYSQQREKDLKKEMKQKESEYELEISRNKRVIEELKEIDKKSKETIQKLSDSKTQLDSKVSELESKLDVERKKIKENEKAAKQKEADLNRKFNVTESTYKKEISDNKKVIIDLRNVEKKSKETIQMLSDSKNQLIDKVFNLESQLKAEQQKTKMLEQAASAEKSKQQREITENERIINELTEILKQNTTKIEQLESQFEVERVLNNSLEDELTNKNEVISELTNYQNQLTGRIGQLESLLEREEFRTQELAKTLKPSLERMVGGQIDVDLEQELSEIKHVNRKLRDTNIQLTGQVEQQNMVIKSFFEHVGQVKKSYSSSSCQTTPEEFTSGYTGVKHHLWSLQKIKDSFRHGKQLKQAKEMAEKLSTQQPEMATYEFQQYEAQLHHYLQSIEVNLQKMKKTGECTQLDPIPDLPTFSDRFLKEYWKMIDQKNSESEAPPENNPEEDVECLICLNEMTPEEKTMKCDHCRKVLHSECASEWLKRHRSCPHCRRELLDPKEFPPLS</sequence>
<dbReference type="PROSITE" id="PS50089">
    <property type="entry name" value="ZF_RING_2"/>
    <property type="match status" value="1"/>
</dbReference>
<evidence type="ECO:0000313" key="7">
    <source>
        <dbReference type="EMBL" id="EGT50699.1"/>
    </source>
</evidence>
<keyword evidence="1 3" id="KW-0863">Zinc-finger</keyword>
<gene>
    <name evidence="7" type="ORF">CAEBREN_25852</name>
</gene>
<dbReference type="OrthoDB" id="8062037at2759"/>
<dbReference type="AlphaFoldDB" id="G0PBV2"/>
<dbReference type="PANTHER" id="PTHR21447">
    <property type="entry name" value="RING-TYPE DOMAIN-CONTAINING PROTEIN-RELATED"/>
    <property type="match status" value="1"/>
</dbReference>
<dbReference type="EMBL" id="GL380221">
    <property type="protein sequence ID" value="EGT50699.1"/>
    <property type="molecule type" value="Genomic_DNA"/>
</dbReference>
<dbReference type="InterPro" id="IPR056711">
    <property type="entry name" value="DUF7809"/>
</dbReference>
<dbReference type="PANTHER" id="PTHR21447:SF13">
    <property type="entry name" value="RING-TYPE DOMAIN-CONTAINING PROTEIN"/>
    <property type="match status" value="1"/>
</dbReference>
<keyword evidence="1 3" id="KW-0479">Metal-binding</keyword>
<dbReference type="eggNOG" id="ENOG502SG2R">
    <property type="taxonomic scope" value="Eukaryota"/>
</dbReference>
<evidence type="ECO:0000256" key="3">
    <source>
        <dbReference type="PROSITE-ProRule" id="PRU00175"/>
    </source>
</evidence>
<dbReference type="InParanoid" id="G0PBV2"/>
<dbReference type="STRING" id="135651.G0PBV2"/>
<evidence type="ECO:0000256" key="4">
    <source>
        <dbReference type="SAM" id="Coils"/>
    </source>
</evidence>
<evidence type="ECO:0000256" key="1">
    <source>
        <dbReference type="ARBA" id="ARBA00022771"/>
    </source>
</evidence>
<dbReference type="Proteomes" id="UP000008068">
    <property type="component" value="Unassembled WGS sequence"/>
</dbReference>
<feature type="coiled-coil region" evidence="4">
    <location>
        <begin position="520"/>
        <end position="611"/>
    </location>
</feature>
<feature type="compositionally biased region" description="Basic and acidic residues" evidence="5">
    <location>
        <begin position="486"/>
        <end position="511"/>
    </location>
</feature>
<feature type="coiled-coil region" evidence="4">
    <location>
        <begin position="651"/>
        <end position="748"/>
    </location>
</feature>
<keyword evidence="2" id="KW-0862">Zinc</keyword>
<name>G0PBV2_CAEBE</name>
<proteinExistence type="predicted"/>
<dbReference type="InterPro" id="IPR001841">
    <property type="entry name" value="Znf_RING"/>
</dbReference>
<keyword evidence="4" id="KW-0175">Coiled coil</keyword>
<dbReference type="Pfam" id="PF13639">
    <property type="entry name" value="zf-RING_2"/>
    <property type="match status" value="1"/>
</dbReference>
<accession>G0PBV2</accession>
<evidence type="ECO:0000313" key="8">
    <source>
        <dbReference type="Proteomes" id="UP000008068"/>
    </source>
</evidence>
<keyword evidence="8" id="KW-1185">Reference proteome</keyword>
<dbReference type="HOGENOM" id="CLU_005728_0_0_1"/>
<dbReference type="Pfam" id="PF25100">
    <property type="entry name" value="DUF7809"/>
    <property type="match status" value="1"/>
</dbReference>
<dbReference type="GO" id="GO:0045121">
    <property type="term" value="C:membrane raft"/>
    <property type="evidence" value="ECO:0007669"/>
    <property type="project" value="TreeGrafter"/>
</dbReference>
<dbReference type="InterPro" id="IPR013083">
    <property type="entry name" value="Znf_RING/FYVE/PHD"/>
</dbReference>
<feature type="region of interest" description="Disordered" evidence="5">
    <location>
        <begin position="477"/>
        <end position="512"/>
    </location>
</feature>
<dbReference type="Gene3D" id="3.30.40.10">
    <property type="entry name" value="Zinc/RING finger domain, C3HC4 (zinc finger)"/>
    <property type="match status" value="1"/>
</dbReference>
<dbReference type="GO" id="GO:0008270">
    <property type="term" value="F:zinc ion binding"/>
    <property type="evidence" value="ECO:0007669"/>
    <property type="project" value="UniProtKB-KW"/>
</dbReference>
<evidence type="ECO:0000259" key="6">
    <source>
        <dbReference type="PROSITE" id="PS50089"/>
    </source>
</evidence>
<dbReference type="SUPFAM" id="SSF57850">
    <property type="entry name" value="RING/U-box"/>
    <property type="match status" value="1"/>
</dbReference>
<evidence type="ECO:0000256" key="5">
    <source>
        <dbReference type="SAM" id="MobiDB-lite"/>
    </source>
</evidence>
<feature type="domain" description="RING-type" evidence="6">
    <location>
        <begin position="969"/>
        <end position="1011"/>
    </location>
</feature>